<evidence type="ECO:0000256" key="1">
    <source>
        <dbReference type="SAM" id="SignalP"/>
    </source>
</evidence>
<name>A0A9X1TYE9_9SPHN</name>
<comment type="caution">
    <text evidence="2">The sequence shown here is derived from an EMBL/GenBank/DDBJ whole genome shotgun (WGS) entry which is preliminary data.</text>
</comment>
<gene>
    <name evidence="2" type="ORF">LVY65_06680</name>
</gene>
<dbReference type="AlphaFoldDB" id="A0A9X1TYE9"/>
<evidence type="ECO:0000313" key="2">
    <source>
        <dbReference type="EMBL" id="MCF2514747.1"/>
    </source>
</evidence>
<proteinExistence type="predicted"/>
<keyword evidence="1" id="KW-0732">Signal</keyword>
<feature type="chain" id="PRO_5040846445" evidence="1">
    <location>
        <begin position="21"/>
        <end position="107"/>
    </location>
</feature>
<dbReference type="RefSeq" id="WP_235067247.1">
    <property type="nucleotide sequence ID" value="NZ_JAKFGM010000002.1"/>
</dbReference>
<feature type="signal peptide" evidence="1">
    <location>
        <begin position="1"/>
        <end position="20"/>
    </location>
</feature>
<dbReference type="EMBL" id="JAKFGM010000002">
    <property type="protein sequence ID" value="MCF2514747.1"/>
    <property type="molecule type" value="Genomic_DNA"/>
</dbReference>
<dbReference type="InterPro" id="IPR058513">
    <property type="entry name" value="DUF8200"/>
</dbReference>
<reference evidence="2" key="1">
    <citation type="submission" date="2022-01" db="EMBL/GenBank/DDBJ databases">
        <authorList>
            <person name="Jo J.-H."/>
            <person name="Im W.-T."/>
        </authorList>
    </citation>
    <scope>NUCLEOTIDE SEQUENCE</scope>
    <source>
        <strain evidence="2">G124</strain>
    </source>
</reference>
<sequence>MKRFAAVFAAATLLAAPAVAGTYTAKPVAKPAQTKIIGKDISWTCGPDACQGSTDASRPLVLCQDLAKRAGKLENFVADGRAFAADQLAKCNGSAKDGAATALAKVN</sequence>
<organism evidence="2 3">
    <name type="scientific">Sphingomonas cremea</name>
    <dbReference type="NCBI Taxonomy" id="2904799"/>
    <lineage>
        <taxon>Bacteria</taxon>
        <taxon>Pseudomonadati</taxon>
        <taxon>Pseudomonadota</taxon>
        <taxon>Alphaproteobacteria</taxon>
        <taxon>Sphingomonadales</taxon>
        <taxon>Sphingomonadaceae</taxon>
        <taxon>Sphingomonas</taxon>
    </lineage>
</organism>
<accession>A0A9X1TYE9</accession>
<dbReference type="Pfam" id="PF26624">
    <property type="entry name" value="DUF8200"/>
    <property type="match status" value="1"/>
</dbReference>
<dbReference type="NCBIfam" id="NF047636">
    <property type="entry name" value="CC_3452_fam"/>
    <property type="match status" value="1"/>
</dbReference>
<keyword evidence="3" id="KW-1185">Reference proteome</keyword>
<evidence type="ECO:0000313" key="3">
    <source>
        <dbReference type="Proteomes" id="UP001139410"/>
    </source>
</evidence>
<dbReference type="Proteomes" id="UP001139410">
    <property type="component" value="Unassembled WGS sequence"/>
</dbReference>
<protein>
    <submittedName>
        <fullName evidence="2">Uncharacterized protein</fullName>
    </submittedName>
</protein>
<dbReference type="InterPro" id="IPR058067">
    <property type="entry name" value="CC_3452-like"/>
</dbReference>